<dbReference type="Pfam" id="PF10282">
    <property type="entry name" value="Lactonase"/>
    <property type="match status" value="1"/>
</dbReference>
<organism evidence="3 4">
    <name type="scientific">Lichenicola cladoniae</name>
    <dbReference type="NCBI Taxonomy" id="1484109"/>
    <lineage>
        <taxon>Bacteria</taxon>
        <taxon>Pseudomonadati</taxon>
        <taxon>Pseudomonadota</taxon>
        <taxon>Alphaproteobacteria</taxon>
        <taxon>Acetobacterales</taxon>
        <taxon>Acetobacteraceae</taxon>
        <taxon>Lichenicola</taxon>
    </lineage>
</organism>
<dbReference type="Proteomes" id="UP000500767">
    <property type="component" value="Plasmid unnamed1"/>
</dbReference>
<dbReference type="AlphaFoldDB" id="A0A6M8HYE2"/>
<dbReference type="RefSeq" id="WP_171836059.1">
    <property type="nucleotide sequence ID" value="NZ_CP053709.1"/>
</dbReference>
<comment type="similarity">
    <text evidence="1">Belongs to the cycloisomerase 2 family.</text>
</comment>
<accession>A0A6M8HYE2</accession>
<dbReference type="InterPro" id="IPR050282">
    <property type="entry name" value="Cycloisomerase_2"/>
</dbReference>
<dbReference type="InterPro" id="IPR019405">
    <property type="entry name" value="Lactonase_7-beta_prop"/>
</dbReference>
<keyword evidence="3" id="KW-0614">Plasmid</keyword>
<proteinExistence type="inferred from homology"/>
<dbReference type="InterPro" id="IPR011048">
    <property type="entry name" value="Haem_d1_sf"/>
</dbReference>
<name>A0A6M8HYE2_9PROT</name>
<dbReference type="Gene3D" id="2.130.10.10">
    <property type="entry name" value="YVTN repeat-like/Quinoprotein amine dehydrogenase"/>
    <property type="match status" value="1"/>
</dbReference>
<keyword evidence="4" id="KW-1185">Reference proteome</keyword>
<dbReference type="InterPro" id="IPR015943">
    <property type="entry name" value="WD40/YVTN_repeat-like_dom_sf"/>
</dbReference>
<dbReference type="SUPFAM" id="SSF51004">
    <property type="entry name" value="C-terminal (heme d1) domain of cytochrome cd1-nitrite reductase"/>
    <property type="match status" value="1"/>
</dbReference>
<keyword evidence="2" id="KW-0313">Glucose metabolism</keyword>
<reference evidence="3 4" key="1">
    <citation type="journal article" date="2014" name="World J. Microbiol. Biotechnol.">
        <title>Biodiversity and physiological characteristics of Antarctic and Arctic lichens-associated bacteria.</title>
        <authorList>
            <person name="Lee Y.M."/>
            <person name="Kim E.H."/>
            <person name="Lee H.K."/>
            <person name="Hong S.G."/>
        </authorList>
    </citation>
    <scope>NUCLEOTIDE SEQUENCE [LARGE SCALE GENOMIC DNA]</scope>
    <source>
        <strain evidence="3 4">PAMC 26569</strain>
        <plasmid evidence="3">unnamed1</plasmid>
    </source>
</reference>
<gene>
    <name evidence="3" type="ORF">HN018_23210</name>
</gene>
<dbReference type="GO" id="GO:0017057">
    <property type="term" value="F:6-phosphogluconolactonase activity"/>
    <property type="evidence" value="ECO:0007669"/>
    <property type="project" value="TreeGrafter"/>
</dbReference>
<evidence type="ECO:0000313" key="3">
    <source>
        <dbReference type="EMBL" id="QKE93101.1"/>
    </source>
</evidence>
<geneLocation type="plasmid" evidence="3 4">
    <name>unnamed1</name>
</geneLocation>
<dbReference type="EMBL" id="CP053709">
    <property type="protein sequence ID" value="QKE93101.1"/>
    <property type="molecule type" value="Genomic_DNA"/>
</dbReference>
<dbReference type="GO" id="GO:0006006">
    <property type="term" value="P:glucose metabolic process"/>
    <property type="evidence" value="ECO:0007669"/>
    <property type="project" value="UniProtKB-KW"/>
</dbReference>
<keyword evidence="2" id="KW-0119">Carbohydrate metabolism</keyword>
<dbReference type="PANTHER" id="PTHR30344">
    <property type="entry name" value="6-PHOSPHOGLUCONOLACTONASE-RELATED"/>
    <property type="match status" value="1"/>
</dbReference>
<protein>
    <submittedName>
        <fullName evidence="3">Lactonase family protein</fullName>
    </submittedName>
</protein>
<evidence type="ECO:0000313" key="4">
    <source>
        <dbReference type="Proteomes" id="UP000500767"/>
    </source>
</evidence>
<dbReference type="KEGG" id="lck:HN018_23210"/>
<sequence>MNLARRSILKVAGLAILGSRPWIPPGEARAEPPMSAGMLRVELAFVGCRTSRARGAHGKGISTYVLEHDGSWRLMSITTGPDNPSFLCTDRTERFLYAVHGDGTSISAYRIGPDGMLMFLNSAGTDGRNPVYILPSLDNRFMLVANYATGSIAALPIDGDGRISPPTALLEFDAPQGPNPIEQTSPHPHQISFDPQGRYLYVPDKGSDRIYTLVFNPARPSFHLLHELETAAGSGPRHIAFHPTGKFAFVSYELSSQVGIYRRDLTSGRLTLAAPYSTLPPNVTIKNTAAEVLLSPDGGTVYVTNRGHDSIMVAAFHPQDGALASVRWITSGGHGPRFALFDSVANHLLVANELSDGVSVFGFRDDRYESLEMRHLVATDSPVCIVRASTGRKNHAEGRNGIGAAMRTGQATLLKREQLRGPS</sequence>
<dbReference type="PANTHER" id="PTHR30344:SF1">
    <property type="entry name" value="6-PHOSPHOGLUCONOLACTONASE"/>
    <property type="match status" value="1"/>
</dbReference>
<evidence type="ECO:0000256" key="2">
    <source>
        <dbReference type="ARBA" id="ARBA00022526"/>
    </source>
</evidence>
<evidence type="ECO:0000256" key="1">
    <source>
        <dbReference type="ARBA" id="ARBA00005564"/>
    </source>
</evidence>